<keyword evidence="13" id="KW-1185">Reference proteome</keyword>
<dbReference type="CDD" id="cd05123">
    <property type="entry name" value="STKc_AGC"/>
    <property type="match status" value="1"/>
</dbReference>
<dbReference type="AlphaFoldDB" id="A0A1R2AQT4"/>
<evidence type="ECO:0000256" key="6">
    <source>
        <dbReference type="ARBA" id="ARBA00022840"/>
    </source>
</evidence>
<proteinExistence type="inferred from homology"/>
<dbReference type="Gene3D" id="1.10.510.10">
    <property type="entry name" value="Transferase(Phosphotransferase) domain 1"/>
    <property type="match status" value="1"/>
</dbReference>
<dbReference type="SUPFAM" id="SSF56112">
    <property type="entry name" value="Protein kinase-like (PK-like)"/>
    <property type="match status" value="1"/>
</dbReference>
<feature type="region of interest" description="Disordered" evidence="9">
    <location>
        <begin position="312"/>
        <end position="340"/>
    </location>
</feature>
<dbReference type="InterPro" id="IPR008271">
    <property type="entry name" value="Ser/Thr_kinase_AS"/>
</dbReference>
<dbReference type="GO" id="GO:0005524">
    <property type="term" value="F:ATP binding"/>
    <property type="evidence" value="ECO:0007669"/>
    <property type="project" value="UniProtKB-UniRule"/>
</dbReference>
<dbReference type="InterPro" id="IPR045270">
    <property type="entry name" value="STKc_AGC"/>
</dbReference>
<dbReference type="InterPro" id="IPR000961">
    <property type="entry name" value="AGC-kinase_C"/>
</dbReference>
<feature type="compositionally biased region" description="Basic and acidic residues" evidence="9">
    <location>
        <begin position="313"/>
        <end position="331"/>
    </location>
</feature>
<dbReference type="SMART" id="SM00220">
    <property type="entry name" value="S_TKc"/>
    <property type="match status" value="1"/>
</dbReference>
<dbReference type="PROSITE" id="PS50011">
    <property type="entry name" value="PROTEIN_KINASE_DOM"/>
    <property type="match status" value="1"/>
</dbReference>
<evidence type="ECO:0000259" key="10">
    <source>
        <dbReference type="PROSITE" id="PS50011"/>
    </source>
</evidence>
<keyword evidence="4 7" id="KW-0547">Nucleotide-binding</keyword>
<feature type="domain" description="Protein kinase" evidence="10">
    <location>
        <begin position="37"/>
        <end position="290"/>
    </location>
</feature>
<evidence type="ECO:0008006" key="14">
    <source>
        <dbReference type="Google" id="ProtNLM"/>
    </source>
</evidence>
<evidence type="ECO:0000256" key="4">
    <source>
        <dbReference type="ARBA" id="ARBA00022741"/>
    </source>
</evidence>
<dbReference type="FunFam" id="3.30.200.20:FF:000042">
    <property type="entry name" value="Aurora kinase A"/>
    <property type="match status" value="1"/>
</dbReference>
<keyword evidence="1 8" id="KW-0723">Serine/threonine-protein kinase</keyword>
<dbReference type="SMART" id="SM00133">
    <property type="entry name" value="S_TK_X"/>
    <property type="match status" value="1"/>
</dbReference>
<dbReference type="InterPro" id="IPR017441">
    <property type="entry name" value="Protein_kinase_ATP_BS"/>
</dbReference>
<dbReference type="EMBL" id="MPUH01001612">
    <property type="protein sequence ID" value="OMJ66882.1"/>
    <property type="molecule type" value="Genomic_DNA"/>
</dbReference>
<comment type="caution">
    <text evidence="12">The sequence shown here is derived from an EMBL/GenBank/DDBJ whole genome shotgun (WGS) entry which is preliminary data.</text>
</comment>
<evidence type="ECO:0000256" key="9">
    <source>
        <dbReference type="SAM" id="MobiDB-lite"/>
    </source>
</evidence>
<dbReference type="Pfam" id="PF00433">
    <property type="entry name" value="Pkinase_C"/>
    <property type="match status" value="1"/>
</dbReference>
<dbReference type="OrthoDB" id="63267at2759"/>
<evidence type="ECO:0000259" key="11">
    <source>
        <dbReference type="PROSITE" id="PS51285"/>
    </source>
</evidence>
<dbReference type="PROSITE" id="PS00108">
    <property type="entry name" value="PROTEIN_KINASE_ST"/>
    <property type="match status" value="1"/>
</dbReference>
<dbReference type="FunFam" id="1.10.510.10:FF:000008">
    <property type="entry name" value="Non-specific serine/threonine protein kinase"/>
    <property type="match status" value="1"/>
</dbReference>
<keyword evidence="2" id="KW-0597">Phosphoprotein</keyword>
<dbReference type="InterPro" id="IPR017892">
    <property type="entry name" value="Pkinase_C"/>
</dbReference>
<organism evidence="12 13">
    <name type="scientific">Stentor coeruleus</name>
    <dbReference type="NCBI Taxonomy" id="5963"/>
    <lineage>
        <taxon>Eukaryota</taxon>
        <taxon>Sar</taxon>
        <taxon>Alveolata</taxon>
        <taxon>Ciliophora</taxon>
        <taxon>Postciliodesmatophora</taxon>
        <taxon>Heterotrichea</taxon>
        <taxon>Heterotrichida</taxon>
        <taxon>Stentoridae</taxon>
        <taxon>Stentor</taxon>
    </lineage>
</organism>
<gene>
    <name evidence="12" type="ORF">SteCoe_36126</name>
</gene>
<evidence type="ECO:0000256" key="3">
    <source>
        <dbReference type="ARBA" id="ARBA00022679"/>
    </source>
</evidence>
<dbReference type="InterPro" id="IPR011009">
    <property type="entry name" value="Kinase-like_dom_sf"/>
</dbReference>
<evidence type="ECO:0000256" key="8">
    <source>
        <dbReference type="RuleBase" id="RU000304"/>
    </source>
</evidence>
<dbReference type="InterPro" id="IPR000719">
    <property type="entry name" value="Prot_kinase_dom"/>
</dbReference>
<evidence type="ECO:0000256" key="7">
    <source>
        <dbReference type="PROSITE-ProRule" id="PRU10141"/>
    </source>
</evidence>
<dbReference type="PANTHER" id="PTHR24351">
    <property type="entry name" value="RIBOSOMAL PROTEIN S6 KINASE"/>
    <property type="match status" value="1"/>
</dbReference>
<keyword evidence="6 7" id="KW-0067">ATP-binding</keyword>
<comment type="similarity">
    <text evidence="8">Belongs to the protein kinase superfamily.</text>
</comment>
<evidence type="ECO:0000256" key="5">
    <source>
        <dbReference type="ARBA" id="ARBA00022777"/>
    </source>
</evidence>
<feature type="domain" description="AGC-kinase C-terminal" evidence="11">
    <location>
        <begin position="291"/>
        <end position="355"/>
    </location>
</feature>
<protein>
    <recommendedName>
        <fullName evidence="14">Protein kinase domain-containing protein</fullName>
    </recommendedName>
</protein>
<evidence type="ECO:0000256" key="2">
    <source>
        <dbReference type="ARBA" id="ARBA00022553"/>
    </source>
</evidence>
<dbReference type="PROSITE" id="PS00107">
    <property type="entry name" value="PROTEIN_KINASE_ATP"/>
    <property type="match status" value="1"/>
</dbReference>
<evidence type="ECO:0000256" key="1">
    <source>
        <dbReference type="ARBA" id="ARBA00022527"/>
    </source>
</evidence>
<reference evidence="12 13" key="1">
    <citation type="submission" date="2016-11" db="EMBL/GenBank/DDBJ databases">
        <title>The macronuclear genome of Stentor coeruleus: a giant cell with tiny introns.</title>
        <authorList>
            <person name="Slabodnick M."/>
            <person name="Ruby J.G."/>
            <person name="Reiff S.B."/>
            <person name="Swart E.C."/>
            <person name="Gosai S."/>
            <person name="Prabakaran S."/>
            <person name="Witkowska E."/>
            <person name="Larue G.E."/>
            <person name="Fisher S."/>
            <person name="Freeman R.M."/>
            <person name="Gunawardena J."/>
            <person name="Chu W."/>
            <person name="Stover N.A."/>
            <person name="Gregory B.D."/>
            <person name="Nowacki M."/>
            <person name="Derisi J."/>
            <person name="Roy S.W."/>
            <person name="Marshall W.F."/>
            <person name="Sood P."/>
        </authorList>
    </citation>
    <scope>NUCLEOTIDE SEQUENCE [LARGE SCALE GENOMIC DNA]</scope>
    <source>
        <strain evidence="12">WM001</strain>
    </source>
</reference>
<dbReference type="Pfam" id="PF00069">
    <property type="entry name" value="Pkinase"/>
    <property type="match status" value="1"/>
</dbReference>
<sequence>MGSCFKCLKPDPIQEELIGEPQKDHTEKHVHISLDLFTIEKVIGHGATGKVFLVTKKDTGQVYAMKACKKSDLEKRDQTSRMKLEREIMGLVDHPYIVQLRFAFQSSDKVYLVMDFVNGGELFFHLRRAKRFTEEKARFYGAELLLALHYLHSKGIIYRDLKPENILLDSDGHIRLTDFGISKKFFPDQHKTYTICGTPEYLAPEILKESGHDVEVDYWSLGILIYEMLAGQPPFLDKNEEKLFYKIVNKPAVMDPIFSAQACNLLTGLLKTDPKDRLANFQEVKNHSFFEGINWDALSMKEIKPPFKPKVTGPRDIRNFDKDITEDKTSDSECTPGLGSNKRLKNKYEGFTYDP</sequence>
<dbReference type="GO" id="GO:0004674">
    <property type="term" value="F:protein serine/threonine kinase activity"/>
    <property type="evidence" value="ECO:0007669"/>
    <property type="project" value="UniProtKB-KW"/>
</dbReference>
<dbReference type="Gene3D" id="3.30.200.20">
    <property type="entry name" value="Phosphorylase Kinase, domain 1"/>
    <property type="match status" value="1"/>
</dbReference>
<keyword evidence="3" id="KW-0808">Transferase</keyword>
<dbReference type="PROSITE" id="PS51285">
    <property type="entry name" value="AGC_KINASE_CTER"/>
    <property type="match status" value="1"/>
</dbReference>
<dbReference type="Proteomes" id="UP000187209">
    <property type="component" value="Unassembled WGS sequence"/>
</dbReference>
<accession>A0A1R2AQT4</accession>
<evidence type="ECO:0000313" key="12">
    <source>
        <dbReference type="EMBL" id="OMJ66882.1"/>
    </source>
</evidence>
<evidence type="ECO:0000313" key="13">
    <source>
        <dbReference type="Proteomes" id="UP000187209"/>
    </source>
</evidence>
<name>A0A1R2AQT4_9CILI</name>
<feature type="binding site" evidence="7">
    <location>
        <position position="66"/>
    </location>
    <ligand>
        <name>ATP</name>
        <dbReference type="ChEBI" id="CHEBI:30616"/>
    </ligand>
</feature>
<keyword evidence="5" id="KW-0418">Kinase</keyword>